<organism evidence="3 4">
    <name type="scientific">Winogradskyella jejuensis</name>
    <dbReference type="NCBI Taxonomy" id="1089305"/>
    <lineage>
        <taxon>Bacteria</taxon>
        <taxon>Pseudomonadati</taxon>
        <taxon>Bacteroidota</taxon>
        <taxon>Flavobacteriia</taxon>
        <taxon>Flavobacteriales</taxon>
        <taxon>Flavobacteriaceae</taxon>
        <taxon>Winogradskyella</taxon>
    </lineage>
</organism>
<dbReference type="STRING" id="1089305.SAMN05444148_0871"/>
<evidence type="ECO:0000259" key="2">
    <source>
        <dbReference type="Pfam" id="PF19089"/>
    </source>
</evidence>
<feature type="chain" id="PRO_5012183578" description="DUF5777 domain-containing protein" evidence="1">
    <location>
        <begin position="23"/>
        <end position="301"/>
    </location>
</feature>
<dbReference type="AlphaFoldDB" id="A0A1M5MDP0"/>
<dbReference type="Proteomes" id="UP000184522">
    <property type="component" value="Unassembled WGS sequence"/>
</dbReference>
<proteinExistence type="predicted"/>
<dbReference type="EMBL" id="FQWS01000001">
    <property type="protein sequence ID" value="SHG75367.1"/>
    <property type="molecule type" value="Genomic_DNA"/>
</dbReference>
<evidence type="ECO:0000313" key="4">
    <source>
        <dbReference type="Proteomes" id="UP000184522"/>
    </source>
</evidence>
<gene>
    <name evidence="3" type="ORF">SAMN05444148_0871</name>
</gene>
<evidence type="ECO:0000256" key="1">
    <source>
        <dbReference type="SAM" id="SignalP"/>
    </source>
</evidence>
<protein>
    <recommendedName>
        <fullName evidence="2">DUF5777 domain-containing protein</fullName>
    </recommendedName>
</protein>
<feature type="signal peptide" evidence="1">
    <location>
        <begin position="1"/>
        <end position="22"/>
    </location>
</feature>
<reference evidence="4" key="1">
    <citation type="submission" date="2016-11" db="EMBL/GenBank/DDBJ databases">
        <authorList>
            <person name="Varghese N."/>
            <person name="Submissions S."/>
        </authorList>
    </citation>
    <scope>NUCLEOTIDE SEQUENCE [LARGE SCALE GENOMIC DNA]</scope>
    <source>
        <strain evidence="4">DSM 25330</strain>
    </source>
</reference>
<keyword evidence="1" id="KW-0732">Signal</keyword>
<dbReference type="Pfam" id="PF19089">
    <property type="entry name" value="DUF5777"/>
    <property type="match status" value="1"/>
</dbReference>
<evidence type="ECO:0000313" key="3">
    <source>
        <dbReference type="EMBL" id="SHG75367.1"/>
    </source>
</evidence>
<name>A0A1M5MDP0_9FLAO</name>
<feature type="domain" description="DUF5777" evidence="2">
    <location>
        <begin position="45"/>
        <end position="292"/>
    </location>
</feature>
<sequence length="301" mass="34013">MKIKTILVGCLLVLGSIQIATAQDDLQDILDREQNKTSDYVSPAFKMTRVAFGHSTEVRNQGVLELFTATRFWNFPGDRSESFVADKVTTRIALEYGITDRLSFGVGGTTFDGLFDGYLKYNLVSQNKGEKNNPFNITLFQGASYNSSSIPNPLVADDFSDRLGYTTQLLVSRRFSPKFSFQVAPTFVHKSLGLSNADNNNFFALGFGARYKLGPHLELVSEYYRTLNPIDSFNTYDPFAIGVNWEVGDILIQLMLTNTRNMVEDTFITQTRNNFNFKDPNLHFGFNATYVFHLSNKLKKK</sequence>
<accession>A0A1M5MDP0</accession>
<dbReference type="InterPro" id="IPR045916">
    <property type="entry name" value="DUF5777"/>
</dbReference>
<dbReference type="RefSeq" id="WP_073083564.1">
    <property type="nucleotide sequence ID" value="NZ_FQWS01000001.1"/>
</dbReference>
<dbReference type="OrthoDB" id="1117410at2"/>
<keyword evidence="4" id="KW-1185">Reference proteome</keyword>